<evidence type="ECO:0000256" key="1">
    <source>
        <dbReference type="ARBA" id="ARBA00004651"/>
    </source>
</evidence>
<evidence type="ECO:0000313" key="11">
    <source>
        <dbReference type="EMBL" id="GLR66727.1"/>
    </source>
</evidence>
<feature type="transmembrane region" description="Helical" evidence="9">
    <location>
        <begin position="267"/>
        <end position="287"/>
    </location>
</feature>
<comment type="similarity">
    <text evidence="2">Belongs to the ABC-2 integral membrane protein family.</text>
</comment>
<feature type="domain" description="ABC-2 type transporter transmembrane" evidence="10">
    <location>
        <begin position="53"/>
        <end position="256"/>
    </location>
</feature>
<name>A0ABQ6A823_9PROT</name>
<feature type="transmembrane region" description="Helical" evidence="9">
    <location>
        <begin position="69"/>
        <end position="90"/>
    </location>
</feature>
<keyword evidence="3" id="KW-0813">Transport</keyword>
<protein>
    <submittedName>
        <fullName evidence="11">Sugar ABC transporter permease</fullName>
    </submittedName>
</protein>
<evidence type="ECO:0000256" key="2">
    <source>
        <dbReference type="ARBA" id="ARBA00007783"/>
    </source>
</evidence>
<dbReference type="EMBL" id="BSOS01000033">
    <property type="protein sequence ID" value="GLR66727.1"/>
    <property type="molecule type" value="Genomic_DNA"/>
</dbReference>
<dbReference type="PANTHER" id="PTHR30413:SF10">
    <property type="entry name" value="CAPSULE POLYSACCHARIDE EXPORT INNER-MEMBRANE PROTEIN CTRC"/>
    <property type="match status" value="1"/>
</dbReference>
<keyword evidence="8 9" id="KW-0472">Membrane</keyword>
<organism evidence="11 12">
    <name type="scientific">Acidocella aquatica</name>
    <dbReference type="NCBI Taxonomy" id="1922313"/>
    <lineage>
        <taxon>Bacteria</taxon>
        <taxon>Pseudomonadati</taxon>
        <taxon>Pseudomonadota</taxon>
        <taxon>Alphaproteobacteria</taxon>
        <taxon>Acetobacterales</taxon>
        <taxon>Acidocellaceae</taxon>
        <taxon>Acidocella</taxon>
    </lineage>
</organism>
<gene>
    <name evidence="11" type="primary">rfbD_1</name>
    <name evidence="11" type="ORF">GCM10010909_14070</name>
</gene>
<comment type="caution">
    <text evidence="11">The sequence shown here is derived from an EMBL/GenBank/DDBJ whole genome shotgun (WGS) entry which is preliminary data.</text>
</comment>
<feature type="transmembrane region" description="Helical" evidence="9">
    <location>
        <begin position="148"/>
        <end position="169"/>
    </location>
</feature>
<feature type="transmembrane region" description="Helical" evidence="9">
    <location>
        <begin position="208"/>
        <end position="227"/>
    </location>
</feature>
<evidence type="ECO:0000259" key="10">
    <source>
        <dbReference type="Pfam" id="PF01061"/>
    </source>
</evidence>
<evidence type="ECO:0000256" key="4">
    <source>
        <dbReference type="ARBA" id="ARBA00022475"/>
    </source>
</evidence>
<comment type="subcellular location">
    <subcellularLocation>
        <location evidence="1">Cell membrane</location>
        <topology evidence="1">Multi-pass membrane protein</topology>
    </subcellularLocation>
</comment>
<evidence type="ECO:0000256" key="9">
    <source>
        <dbReference type="SAM" id="Phobius"/>
    </source>
</evidence>
<keyword evidence="7" id="KW-0625">Polysaccharide transport</keyword>
<feature type="transmembrane region" description="Helical" evidence="9">
    <location>
        <begin position="102"/>
        <end position="127"/>
    </location>
</feature>
<keyword evidence="6 9" id="KW-1133">Transmembrane helix</keyword>
<dbReference type="InterPro" id="IPR013525">
    <property type="entry name" value="ABC2_TM"/>
</dbReference>
<dbReference type="PANTHER" id="PTHR30413">
    <property type="entry name" value="INNER MEMBRANE TRANSPORT PERMEASE"/>
    <property type="match status" value="1"/>
</dbReference>
<evidence type="ECO:0000256" key="6">
    <source>
        <dbReference type="ARBA" id="ARBA00022989"/>
    </source>
</evidence>
<feature type="transmembrane region" description="Helical" evidence="9">
    <location>
        <begin position="175"/>
        <end position="201"/>
    </location>
</feature>
<keyword evidence="4" id="KW-1003">Cell membrane</keyword>
<dbReference type="Pfam" id="PF01061">
    <property type="entry name" value="ABC2_membrane"/>
    <property type="match status" value="1"/>
</dbReference>
<dbReference type="Proteomes" id="UP001156641">
    <property type="component" value="Unassembled WGS sequence"/>
</dbReference>
<keyword evidence="5 9" id="KW-0812">Transmembrane</keyword>
<evidence type="ECO:0000256" key="8">
    <source>
        <dbReference type="ARBA" id="ARBA00023136"/>
    </source>
</evidence>
<keyword evidence="12" id="KW-1185">Reference proteome</keyword>
<reference evidence="12" key="1">
    <citation type="journal article" date="2019" name="Int. J. Syst. Evol. Microbiol.">
        <title>The Global Catalogue of Microorganisms (GCM) 10K type strain sequencing project: providing services to taxonomists for standard genome sequencing and annotation.</title>
        <authorList>
            <consortium name="The Broad Institute Genomics Platform"/>
            <consortium name="The Broad Institute Genome Sequencing Center for Infectious Disease"/>
            <person name="Wu L."/>
            <person name="Ma J."/>
        </authorList>
    </citation>
    <scope>NUCLEOTIDE SEQUENCE [LARGE SCALE GENOMIC DNA]</scope>
    <source>
        <strain evidence="12">NBRC 112502</strain>
    </source>
</reference>
<sequence>MIAPDQGQAAVEVSHAATAPGRPVTIMASRDWRGRLTLAAADLTETLRLWPLVWTLSLLDIRLRYRGSLLGPFWLTLSTAVMVGAIGFLYSRLFHQNISAYLPFLSISLVLWNFISTVTSDGCICFTQSEGMIRAMRMPLSLHAARAVLRNILVLAHNIAVIAIVFAVFHTVPSLASFSLLPAAALWVVDAMALTLLLGAFGTRFRDIPPIVASVVQIAFYITPIMWNPAMLTHRGLSMVLVTWNPFYALLEIMRGPLLGGPLDSTAWTAALGYSAALVLLAGAVFARTRARIAYWV</sequence>
<keyword evidence="7" id="KW-0762">Sugar transport</keyword>
<accession>A0ABQ6A823</accession>
<dbReference type="RefSeq" id="WP_284257429.1">
    <property type="nucleotide sequence ID" value="NZ_BSOS01000033.1"/>
</dbReference>
<proteinExistence type="inferred from homology"/>
<evidence type="ECO:0000256" key="3">
    <source>
        <dbReference type="ARBA" id="ARBA00022448"/>
    </source>
</evidence>
<evidence type="ECO:0000256" key="7">
    <source>
        <dbReference type="ARBA" id="ARBA00023047"/>
    </source>
</evidence>
<evidence type="ECO:0000313" key="12">
    <source>
        <dbReference type="Proteomes" id="UP001156641"/>
    </source>
</evidence>
<evidence type="ECO:0000256" key="5">
    <source>
        <dbReference type="ARBA" id="ARBA00022692"/>
    </source>
</evidence>